<proteinExistence type="inferred from homology"/>
<dbReference type="AlphaFoldDB" id="A0A1L8HZJ4"/>
<comment type="subcellular location">
    <subcellularLocation>
        <location evidence="1">Membrane</location>
    </subcellularLocation>
</comment>
<evidence type="ECO:0000256" key="15">
    <source>
        <dbReference type="SAM" id="Phobius"/>
    </source>
</evidence>
<dbReference type="InterPro" id="IPR002123">
    <property type="entry name" value="Plipid/glycerol_acylTrfase"/>
</dbReference>
<dbReference type="CDD" id="cd07991">
    <property type="entry name" value="LPLAT_LPCAT1-like"/>
    <property type="match status" value="1"/>
</dbReference>
<feature type="region of interest" description="Disordered" evidence="14">
    <location>
        <begin position="497"/>
        <end position="522"/>
    </location>
</feature>
<evidence type="ECO:0000256" key="4">
    <source>
        <dbReference type="ARBA" id="ARBA00022516"/>
    </source>
</evidence>
<evidence type="ECO:0000313" key="18">
    <source>
        <dbReference type="RefSeq" id="XP_018115469.1"/>
    </source>
</evidence>
<dbReference type="SUPFAM" id="SSF47473">
    <property type="entry name" value="EF-hand"/>
    <property type="match status" value="1"/>
</dbReference>
<dbReference type="PaxDb" id="8355-A0A1L8HZJ4"/>
<evidence type="ECO:0000256" key="13">
    <source>
        <dbReference type="ARBA" id="ARBA00025707"/>
    </source>
</evidence>
<comment type="pathway">
    <text evidence="13">Phospholipid metabolism.</text>
</comment>
<dbReference type="OrthoDB" id="272512at2759"/>
<dbReference type="RefSeq" id="XP_018115469.1">
    <property type="nucleotide sequence ID" value="XM_018259980.2"/>
</dbReference>
<keyword evidence="4" id="KW-0444">Lipid biosynthesis</keyword>
<feature type="domain" description="Phospholipid/glycerol acyltransferase" evidence="16">
    <location>
        <begin position="124"/>
        <end position="235"/>
    </location>
</feature>
<feature type="transmembrane region" description="Helical" evidence="15">
    <location>
        <begin position="89"/>
        <end position="110"/>
    </location>
</feature>
<evidence type="ECO:0000256" key="6">
    <source>
        <dbReference type="ARBA" id="ARBA00022692"/>
    </source>
</evidence>
<sequence length="522" mass="58076">MSEADPVGEKGPAEDDGEECVPFNPFLHEFEPKGFWQKARFYILGFTLFPLRFLLAAIFLFLMWPIAALRVAGLADEELSRSIRHRRTILHHLIYLLSRSMFFMCGFHWITIRGRRAPASEAPILVVAPHSTFFDPIVTVVCDLPSVVSRVENLNIPVIGALLRFNQSILVSRQDPSSRKKVVEEVKRRATSNGEWPQVLFFPEGTNGNGKVLLKFKPGAFVAGVPVQPLLMRYPNKLPATIWTWKGNGVFKVLWLTMSQFYINLEIEFLPVYHPTAEERTDPTLYASKIQKIMADALAKPATEFELIGDTPVSPVGHLKVALDPKIWELGNILEKAGFSLDSVQGLIDLCLEGVCSRVGLDELAEKLGVTQHDVISSVFNYFHKDASGMIDFREVSLVLAAQDATRSAEELAKLAFDLFSTCDADGRSLLSADGFASILRSLLGSPPAESGKVFTELCAYTELHGLTQDGFVGFAILHPCYRHLFLFYLRPPSSGRRKPPQIQHNGGCSGKNNPGKQSKMD</sequence>
<keyword evidence="17" id="KW-1185">Reference proteome</keyword>
<keyword evidence="5" id="KW-0808">Transferase</keyword>
<comment type="pathway">
    <text evidence="2">Lipid metabolism; phospholipid metabolism.</text>
</comment>
<dbReference type="SUPFAM" id="SSF69593">
    <property type="entry name" value="Glycerol-3-phosphate (1)-acyltransferase"/>
    <property type="match status" value="1"/>
</dbReference>
<dbReference type="GO" id="GO:0047184">
    <property type="term" value="F:1-acylglycerophosphocholine O-acyltransferase activity"/>
    <property type="evidence" value="ECO:0007669"/>
    <property type="project" value="TreeGrafter"/>
</dbReference>
<evidence type="ECO:0000256" key="8">
    <source>
        <dbReference type="ARBA" id="ARBA00023098"/>
    </source>
</evidence>
<keyword evidence="6 15" id="KW-0812">Transmembrane</keyword>
<dbReference type="PANTHER" id="PTHR23063">
    <property type="entry name" value="PHOSPHOLIPID ACYLTRANSFERASE"/>
    <property type="match status" value="1"/>
</dbReference>
<evidence type="ECO:0000256" key="5">
    <source>
        <dbReference type="ARBA" id="ARBA00022679"/>
    </source>
</evidence>
<keyword evidence="12 18" id="KW-0012">Acyltransferase</keyword>
<comment type="similarity">
    <text evidence="3">Belongs to the 1-acyl-sn-glycerol-3-phosphate acyltransferase family.</text>
</comment>
<evidence type="ECO:0000256" key="1">
    <source>
        <dbReference type="ARBA" id="ARBA00004370"/>
    </source>
</evidence>
<name>A0A1L8HZJ4_XENLA</name>
<dbReference type="InterPro" id="IPR045252">
    <property type="entry name" value="LPCAT1-like"/>
</dbReference>
<dbReference type="UniPathway" id="UPA00085"/>
<dbReference type="GeneID" id="108715133"/>
<dbReference type="OMA" id="HEYPHPF"/>
<dbReference type="GO" id="GO:0016020">
    <property type="term" value="C:membrane"/>
    <property type="evidence" value="ECO:0007669"/>
    <property type="project" value="UniProtKB-SubCell"/>
</dbReference>
<evidence type="ECO:0000256" key="9">
    <source>
        <dbReference type="ARBA" id="ARBA00023136"/>
    </source>
</evidence>
<evidence type="ECO:0000256" key="10">
    <source>
        <dbReference type="ARBA" id="ARBA00023209"/>
    </source>
</evidence>
<keyword evidence="8" id="KW-0443">Lipid metabolism</keyword>
<keyword evidence="9 15" id="KW-0472">Membrane</keyword>
<evidence type="ECO:0000313" key="17">
    <source>
        <dbReference type="Proteomes" id="UP000186698"/>
    </source>
</evidence>
<evidence type="ECO:0000256" key="12">
    <source>
        <dbReference type="ARBA" id="ARBA00023315"/>
    </source>
</evidence>
<evidence type="ECO:0000313" key="19">
    <source>
        <dbReference type="Xenbase" id="XB-GENE-17343066"/>
    </source>
</evidence>
<evidence type="ECO:0000256" key="2">
    <source>
        <dbReference type="ARBA" id="ARBA00005074"/>
    </source>
</evidence>
<dbReference type="SMART" id="SM00563">
    <property type="entry name" value="PlsC"/>
    <property type="match status" value="1"/>
</dbReference>
<dbReference type="PANTHER" id="PTHR23063:SF7">
    <property type="entry name" value="LYSOPHOSPHOLIPID ACYLTRANSFERASE LPCAT4"/>
    <property type="match status" value="1"/>
</dbReference>
<evidence type="ECO:0000259" key="16">
    <source>
        <dbReference type="SMART" id="SM00563"/>
    </source>
</evidence>
<accession>A0A1L8HZJ4</accession>
<feature type="compositionally biased region" description="Polar residues" evidence="14">
    <location>
        <begin position="503"/>
        <end position="522"/>
    </location>
</feature>
<dbReference type="Gene3D" id="1.10.238.10">
    <property type="entry name" value="EF-hand"/>
    <property type="match status" value="1"/>
</dbReference>
<dbReference type="GO" id="GO:0036151">
    <property type="term" value="P:phosphatidylcholine acyl-chain remodeling"/>
    <property type="evidence" value="ECO:0007669"/>
    <property type="project" value="TreeGrafter"/>
</dbReference>
<keyword evidence="10" id="KW-0594">Phospholipid biosynthesis</keyword>
<protein>
    <submittedName>
        <fullName evidence="18">Lysophospholipid acyltransferase LPCAT4</fullName>
    </submittedName>
</protein>
<dbReference type="Proteomes" id="UP000186698">
    <property type="component" value="Chromosome 1L"/>
</dbReference>
<dbReference type="GO" id="GO:0042171">
    <property type="term" value="F:lysophosphatidic acid acyltransferase activity"/>
    <property type="evidence" value="ECO:0000318"/>
    <property type="project" value="GO_Central"/>
</dbReference>
<dbReference type="Xenbase" id="XB-GENE-17343066">
    <property type="gene designation" value="lpcat4.L"/>
</dbReference>
<dbReference type="GO" id="GO:0008654">
    <property type="term" value="P:phospholipid biosynthetic process"/>
    <property type="evidence" value="ECO:0007669"/>
    <property type="project" value="UniProtKB-KW"/>
</dbReference>
<organism evidence="17 18">
    <name type="scientific">Xenopus laevis</name>
    <name type="common">African clawed frog</name>
    <dbReference type="NCBI Taxonomy" id="8355"/>
    <lineage>
        <taxon>Eukaryota</taxon>
        <taxon>Metazoa</taxon>
        <taxon>Chordata</taxon>
        <taxon>Craniata</taxon>
        <taxon>Vertebrata</taxon>
        <taxon>Euteleostomi</taxon>
        <taxon>Amphibia</taxon>
        <taxon>Batrachia</taxon>
        <taxon>Anura</taxon>
        <taxon>Pipoidea</taxon>
        <taxon>Pipidae</taxon>
        <taxon>Xenopodinae</taxon>
        <taxon>Xenopus</taxon>
        <taxon>Xenopus</taxon>
    </lineage>
</organism>
<dbReference type="STRING" id="8355.A0A1L8HZJ4"/>
<dbReference type="InterPro" id="IPR011992">
    <property type="entry name" value="EF-hand-dom_pair"/>
</dbReference>
<dbReference type="AGR" id="Xenbase:XB-GENE-17343066"/>
<dbReference type="Bgee" id="108715133">
    <property type="expression patterns" value="Expressed in camera-type eye and 19 other cell types or tissues"/>
</dbReference>
<evidence type="ECO:0000256" key="14">
    <source>
        <dbReference type="SAM" id="MobiDB-lite"/>
    </source>
</evidence>
<evidence type="ECO:0000256" key="11">
    <source>
        <dbReference type="ARBA" id="ARBA00023264"/>
    </source>
</evidence>
<dbReference type="Pfam" id="PF01553">
    <property type="entry name" value="Acyltransferase"/>
    <property type="match status" value="1"/>
</dbReference>
<dbReference type="GO" id="GO:0005783">
    <property type="term" value="C:endoplasmic reticulum"/>
    <property type="evidence" value="ECO:0000318"/>
    <property type="project" value="GO_Central"/>
</dbReference>
<dbReference type="KEGG" id="xla:108715133"/>
<evidence type="ECO:0000256" key="3">
    <source>
        <dbReference type="ARBA" id="ARBA00008655"/>
    </source>
</evidence>
<evidence type="ECO:0000256" key="7">
    <source>
        <dbReference type="ARBA" id="ARBA00022989"/>
    </source>
</evidence>
<keyword evidence="7 15" id="KW-1133">Transmembrane helix</keyword>
<keyword evidence="11" id="KW-1208">Phospholipid metabolism</keyword>
<reference evidence="18" key="1">
    <citation type="submission" date="2025-08" db="UniProtKB">
        <authorList>
            <consortium name="RefSeq"/>
        </authorList>
    </citation>
    <scope>IDENTIFICATION</scope>
    <source>
        <strain evidence="18">J_2021</strain>
        <tissue evidence="18">Erythrocytes</tissue>
    </source>
</reference>
<gene>
    <name evidence="18 19" type="primary">lpcat4.L</name>
</gene>
<dbReference type="CTD" id="108715133"/>
<feature type="transmembrane region" description="Helical" evidence="15">
    <location>
        <begin position="41"/>
        <end position="68"/>
    </location>
</feature>